<accession>A0A069S4Q3</accession>
<dbReference type="EMBL" id="JNHM01000143">
    <property type="protein sequence ID" value="KDS45446.1"/>
    <property type="molecule type" value="Genomic_DNA"/>
</dbReference>
<gene>
    <name evidence="1" type="ORF">M099_3855</name>
</gene>
<dbReference type="Proteomes" id="UP000027661">
    <property type="component" value="Unassembled WGS sequence"/>
</dbReference>
<evidence type="ECO:0000313" key="1">
    <source>
        <dbReference type="EMBL" id="KDS45446.1"/>
    </source>
</evidence>
<evidence type="ECO:0000313" key="2">
    <source>
        <dbReference type="Proteomes" id="UP000027661"/>
    </source>
</evidence>
<dbReference type="RefSeq" id="WP_032953486.1">
    <property type="nucleotide sequence ID" value="NZ_JNHM01000143.1"/>
</dbReference>
<protein>
    <submittedName>
        <fullName evidence="1">RloB-like family protein</fullName>
    </submittedName>
</protein>
<organism evidence="1 2">
    <name type="scientific">Phocaeicola vulgatus str. 3975 RP4</name>
    <dbReference type="NCBI Taxonomy" id="1339352"/>
    <lineage>
        <taxon>Bacteria</taxon>
        <taxon>Pseudomonadati</taxon>
        <taxon>Bacteroidota</taxon>
        <taxon>Bacteroidia</taxon>
        <taxon>Bacteroidales</taxon>
        <taxon>Bacteroidaceae</taxon>
        <taxon>Phocaeicola</taxon>
    </lineage>
</organism>
<proteinExistence type="predicted"/>
<sequence>MGKGQSKSHIVIFVEGDTDQIFFEGLLEYYRNHSSTPVHSCEVKNLKGVSRYTSKVIGKLKNEICPKARKKGMEVKAVCCSYDTDVFEFAERPIVDWKKVEREVKALKIQNFCQIKVERMIEDWILDDIAGLSRYLKLNEVPKLSGDNAFNKIQTLFKRANKVYLKGISIKGFVGEMDFTPIRKCRKSALSELETLLNVNID</sequence>
<reference evidence="1 2" key="1">
    <citation type="submission" date="2014-04" db="EMBL/GenBank/DDBJ databases">
        <authorList>
            <person name="Sears C."/>
            <person name="Carroll K."/>
            <person name="Sack B.R."/>
            <person name="Qadri F."/>
            <person name="Myers L.L."/>
            <person name="Chung G.-T."/>
            <person name="Escheverria P."/>
            <person name="Fraser C.M."/>
            <person name="Sadzewicz L."/>
            <person name="Shefchek K.A."/>
            <person name="Tallon L."/>
            <person name="Das S.P."/>
            <person name="Daugherty S."/>
            <person name="Mongodin E.F."/>
        </authorList>
    </citation>
    <scope>NUCLEOTIDE SEQUENCE [LARGE SCALE GENOMIC DNA]</scope>
    <source>
        <strain evidence="1 2">3975 RP4</strain>
    </source>
</reference>
<dbReference type="PATRIC" id="fig|1339352.3.peg.3617"/>
<dbReference type="AlphaFoldDB" id="A0A069S4Q3"/>
<name>A0A069S4Q3_PHOVU</name>
<comment type="caution">
    <text evidence="1">The sequence shown here is derived from an EMBL/GenBank/DDBJ whole genome shotgun (WGS) entry which is preliminary data.</text>
</comment>